<sequence>MAPPEADYQPASLRGASIKMCTGDGAGRGKRARENEQETRSCKLDSMQMTAQSRSRSRPPTLEIRCRIYGAHLDYIVKAIFDAVVTGQSGLHPNKTIPVPYVRSRLFRHRGTSNGGITVTFEPGGMCRGTPRGGIERRSLEVRQEDDRGRVARGRSQSANDDEIDSLLARYGMSI</sequence>
<name>F4WED1_ACREC</name>
<reference evidence="2" key="1">
    <citation type="submission" date="2011-02" db="EMBL/GenBank/DDBJ databases">
        <title>The genome of the leaf-cutting ant Acromyrmex echinatior suggests key adaptations to social evolution and fungus farming.</title>
        <authorList>
            <person name="Nygaard S."/>
            <person name="Zhang G."/>
        </authorList>
    </citation>
    <scope>NUCLEOTIDE SEQUENCE</scope>
</reference>
<accession>F4WED1</accession>
<dbReference type="Proteomes" id="UP000007755">
    <property type="component" value="Unassembled WGS sequence"/>
</dbReference>
<dbReference type="InParanoid" id="F4WED1"/>
<dbReference type="AlphaFoldDB" id="F4WED1"/>
<keyword evidence="3" id="KW-1185">Reference proteome</keyword>
<organism evidence="3">
    <name type="scientific">Acromyrmex echinatior</name>
    <name type="common">Panamanian leafcutter ant</name>
    <name type="synonym">Acromyrmex octospinosus echinatior</name>
    <dbReference type="NCBI Taxonomy" id="103372"/>
    <lineage>
        <taxon>Eukaryota</taxon>
        <taxon>Metazoa</taxon>
        <taxon>Ecdysozoa</taxon>
        <taxon>Arthropoda</taxon>
        <taxon>Hexapoda</taxon>
        <taxon>Insecta</taxon>
        <taxon>Pterygota</taxon>
        <taxon>Neoptera</taxon>
        <taxon>Endopterygota</taxon>
        <taxon>Hymenoptera</taxon>
        <taxon>Apocrita</taxon>
        <taxon>Aculeata</taxon>
        <taxon>Formicoidea</taxon>
        <taxon>Formicidae</taxon>
        <taxon>Myrmicinae</taxon>
        <taxon>Acromyrmex</taxon>
    </lineage>
</organism>
<evidence type="ECO:0000313" key="3">
    <source>
        <dbReference type="Proteomes" id="UP000007755"/>
    </source>
</evidence>
<evidence type="ECO:0000256" key="1">
    <source>
        <dbReference type="SAM" id="MobiDB-lite"/>
    </source>
</evidence>
<feature type="compositionally biased region" description="Basic and acidic residues" evidence="1">
    <location>
        <begin position="32"/>
        <end position="43"/>
    </location>
</feature>
<dbReference type="EMBL" id="GL888103">
    <property type="protein sequence ID" value="EGI67418.1"/>
    <property type="molecule type" value="Genomic_DNA"/>
</dbReference>
<feature type="region of interest" description="Disordered" evidence="1">
    <location>
        <begin position="19"/>
        <end position="59"/>
    </location>
</feature>
<protein>
    <submittedName>
        <fullName evidence="2">Uncharacterized protein</fullName>
    </submittedName>
</protein>
<proteinExistence type="predicted"/>
<evidence type="ECO:0000313" key="2">
    <source>
        <dbReference type="EMBL" id="EGI67418.1"/>
    </source>
</evidence>
<gene>
    <name evidence="2" type="ORF">G5I_04062</name>
</gene>